<accession>A0A9D4ZSF1</accession>
<dbReference type="Proteomes" id="UP001058974">
    <property type="component" value="Chromosome 7"/>
</dbReference>
<keyword evidence="3" id="KW-1185">Reference proteome</keyword>
<reference evidence="2 3" key="1">
    <citation type="journal article" date="2022" name="Nat. Genet.">
        <title>Improved pea reference genome and pan-genome highlight genomic features and evolutionary characteristics.</title>
        <authorList>
            <person name="Yang T."/>
            <person name="Liu R."/>
            <person name="Luo Y."/>
            <person name="Hu S."/>
            <person name="Wang D."/>
            <person name="Wang C."/>
            <person name="Pandey M.K."/>
            <person name="Ge S."/>
            <person name="Xu Q."/>
            <person name="Li N."/>
            <person name="Li G."/>
            <person name="Huang Y."/>
            <person name="Saxena R.K."/>
            <person name="Ji Y."/>
            <person name="Li M."/>
            <person name="Yan X."/>
            <person name="He Y."/>
            <person name="Liu Y."/>
            <person name="Wang X."/>
            <person name="Xiang C."/>
            <person name="Varshney R.K."/>
            <person name="Ding H."/>
            <person name="Gao S."/>
            <person name="Zong X."/>
        </authorList>
    </citation>
    <scope>NUCLEOTIDE SEQUENCE [LARGE SCALE GENOMIC DNA]</scope>
    <source>
        <strain evidence="2 3">cv. Zhongwan 6</strain>
    </source>
</reference>
<evidence type="ECO:0000256" key="1">
    <source>
        <dbReference type="SAM" id="MobiDB-lite"/>
    </source>
</evidence>
<dbReference type="AlphaFoldDB" id="A0A9D4ZSF1"/>
<feature type="compositionally biased region" description="Basic and acidic residues" evidence="1">
    <location>
        <begin position="8"/>
        <end position="19"/>
    </location>
</feature>
<evidence type="ECO:0000313" key="2">
    <source>
        <dbReference type="EMBL" id="KAI5383617.1"/>
    </source>
</evidence>
<protein>
    <submittedName>
        <fullName evidence="2">Uncharacterized protein</fullName>
    </submittedName>
</protein>
<evidence type="ECO:0000313" key="3">
    <source>
        <dbReference type="Proteomes" id="UP001058974"/>
    </source>
</evidence>
<comment type="caution">
    <text evidence="2">The sequence shown here is derived from an EMBL/GenBank/DDBJ whole genome shotgun (WGS) entry which is preliminary data.</text>
</comment>
<dbReference type="Gramene" id="Psat07G0084200-T1">
    <property type="protein sequence ID" value="KAI5383617.1"/>
    <property type="gene ID" value="KIW84_070842"/>
</dbReference>
<organism evidence="2 3">
    <name type="scientific">Pisum sativum</name>
    <name type="common">Garden pea</name>
    <name type="synonym">Lathyrus oleraceus</name>
    <dbReference type="NCBI Taxonomy" id="3888"/>
    <lineage>
        <taxon>Eukaryota</taxon>
        <taxon>Viridiplantae</taxon>
        <taxon>Streptophyta</taxon>
        <taxon>Embryophyta</taxon>
        <taxon>Tracheophyta</taxon>
        <taxon>Spermatophyta</taxon>
        <taxon>Magnoliopsida</taxon>
        <taxon>eudicotyledons</taxon>
        <taxon>Gunneridae</taxon>
        <taxon>Pentapetalae</taxon>
        <taxon>rosids</taxon>
        <taxon>fabids</taxon>
        <taxon>Fabales</taxon>
        <taxon>Fabaceae</taxon>
        <taxon>Papilionoideae</taxon>
        <taxon>50 kb inversion clade</taxon>
        <taxon>NPAAA clade</taxon>
        <taxon>Hologalegina</taxon>
        <taxon>IRL clade</taxon>
        <taxon>Fabeae</taxon>
        <taxon>Lathyrus</taxon>
    </lineage>
</organism>
<name>A0A9D4ZSF1_PEA</name>
<gene>
    <name evidence="2" type="ORF">KIW84_070842</name>
</gene>
<proteinExistence type="predicted"/>
<sequence length="174" mass="20364">MASKLKRKDAAAGKGKEKASSSSMEVQHIFKYHTPEELERISEGEYHEKRVESHGGEEPPKEFLSAGNFFINARLLHYFLVYVKIPRNSSHCNIIDVEMQALYAVKNDNMLNWSCLILHHMMTHTTKLKSLPYAWFITRIMEHFNVDFNDVEYSLMDTRIHKISIKIVEKRMGY</sequence>
<feature type="region of interest" description="Disordered" evidence="1">
    <location>
        <begin position="1"/>
        <end position="25"/>
    </location>
</feature>
<dbReference type="EMBL" id="JAMSHJ010000007">
    <property type="protein sequence ID" value="KAI5383617.1"/>
    <property type="molecule type" value="Genomic_DNA"/>
</dbReference>